<dbReference type="EMBL" id="KU188285">
    <property type="protein sequence ID" value="ANB41195.1"/>
    <property type="molecule type" value="mRNA"/>
</dbReference>
<dbReference type="PANTHER" id="PTHR48104:SF2">
    <property type="entry name" value="METACASPASE-1-LIKE ISOFORM X1"/>
    <property type="match status" value="1"/>
</dbReference>
<dbReference type="PANTHER" id="PTHR48104">
    <property type="entry name" value="METACASPASE-4"/>
    <property type="match status" value="1"/>
</dbReference>
<comment type="similarity">
    <text evidence="1">Belongs to the peptidase C14B family.</text>
</comment>
<dbReference type="AlphaFoldDB" id="A0A167MHQ5"/>
<proteinExistence type="evidence at transcript level"/>
<name>A0A167MHQ5_HEVBR</name>
<dbReference type="GO" id="GO:0004197">
    <property type="term" value="F:cysteine-type endopeptidase activity"/>
    <property type="evidence" value="ECO:0007669"/>
    <property type="project" value="InterPro"/>
</dbReference>
<evidence type="ECO:0000256" key="1">
    <source>
        <dbReference type="ARBA" id="ARBA00009005"/>
    </source>
</evidence>
<protein>
    <submittedName>
        <fullName evidence="3">Metacaspase 5</fullName>
    </submittedName>
</protein>
<dbReference type="InterPro" id="IPR029030">
    <property type="entry name" value="Caspase-like_dom_sf"/>
</dbReference>
<dbReference type="Gene3D" id="3.40.50.12660">
    <property type="match status" value="1"/>
</dbReference>
<accession>A0A167MHQ5</accession>
<dbReference type="InterPro" id="IPR011600">
    <property type="entry name" value="Pept_C14_caspase"/>
</dbReference>
<dbReference type="SUPFAM" id="SSF52129">
    <property type="entry name" value="Caspase-like"/>
    <property type="match status" value="1"/>
</dbReference>
<dbReference type="InterPro" id="IPR050452">
    <property type="entry name" value="Metacaspase"/>
</dbReference>
<dbReference type="GO" id="GO:0005737">
    <property type="term" value="C:cytoplasm"/>
    <property type="evidence" value="ECO:0007669"/>
    <property type="project" value="TreeGrafter"/>
</dbReference>
<reference evidence="3" key="1">
    <citation type="submission" date="2015-11" db="EMBL/GenBank/DDBJ databases">
        <authorList>
            <person name="Zhang Y."/>
            <person name="Guo Z."/>
        </authorList>
    </citation>
    <scope>NUCLEOTIDE SEQUENCE</scope>
</reference>
<feature type="domain" description="Peptidase C14 caspase" evidence="2">
    <location>
        <begin position="83"/>
        <end position="316"/>
    </location>
</feature>
<dbReference type="Pfam" id="PF00656">
    <property type="entry name" value="Peptidase_C14"/>
    <property type="match status" value="1"/>
</dbReference>
<organism evidence="3">
    <name type="scientific">Hevea brasiliensis</name>
    <name type="common">Para rubber tree</name>
    <name type="synonym">Siphonia brasiliensis</name>
    <dbReference type="NCBI Taxonomy" id="3981"/>
    <lineage>
        <taxon>Eukaryota</taxon>
        <taxon>Viridiplantae</taxon>
        <taxon>Streptophyta</taxon>
        <taxon>Embryophyta</taxon>
        <taxon>Tracheophyta</taxon>
        <taxon>Spermatophyta</taxon>
        <taxon>Magnoliopsida</taxon>
        <taxon>eudicotyledons</taxon>
        <taxon>Gunneridae</taxon>
        <taxon>Pentapetalae</taxon>
        <taxon>rosids</taxon>
        <taxon>fabids</taxon>
        <taxon>Malpighiales</taxon>
        <taxon>Euphorbiaceae</taxon>
        <taxon>Crotonoideae</taxon>
        <taxon>Micrandreae</taxon>
        <taxon>Hevea</taxon>
    </lineage>
</organism>
<sequence>MIGTRIIKCRSCHQRSWVATTAETYQCVGCKSVSSLPGEEQSSRVFLIRDRSAKSNNNISRATANLKEEILPRSLASSERPTRKRALLCGVSYKKKYKLKGTVNDVKNMRDLLITDFRFPEECIRQLTDEETNPELKPTRKNIEKALQWLVEGCRSGDSLVFYFSGHGAQENDNDRDEIDGLDETICPTDFQVKGMIVDDYINSVIVRPLVAGVTLHAIVDACHSATMLDLPYVCNAKEKRWVDNNPPSADYKGTSGGLAICISACRDDQEVVDSSTLCGRATLTHNLIQEMKKNPRLTYGALITSVQNKIDNAIEARGIKTWFLRKFFRTSFSQEVQISSSEKFDIYQKQFKL</sequence>
<evidence type="ECO:0000313" key="3">
    <source>
        <dbReference type="EMBL" id="ANB41195.1"/>
    </source>
</evidence>
<evidence type="ECO:0000259" key="2">
    <source>
        <dbReference type="Pfam" id="PF00656"/>
    </source>
</evidence>
<dbReference type="GO" id="GO:0006508">
    <property type="term" value="P:proteolysis"/>
    <property type="evidence" value="ECO:0007669"/>
    <property type="project" value="InterPro"/>
</dbReference>